<protein>
    <submittedName>
        <fullName evidence="2">DUF4381 domain-containing protein</fullName>
    </submittedName>
</protein>
<dbReference type="InterPro" id="IPR025489">
    <property type="entry name" value="DUF4381"/>
</dbReference>
<organism evidence="2 3">
    <name type="scientific">Alteromonas aquimaris</name>
    <dbReference type="NCBI Taxonomy" id="2998417"/>
    <lineage>
        <taxon>Bacteria</taxon>
        <taxon>Pseudomonadati</taxon>
        <taxon>Pseudomonadota</taxon>
        <taxon>Gammaproteobacteria</taxon>
        <taxon>Alteromonadales</taxon>
        <taxon>Alteromonadaceae</taxon>
        <taxon>Alteromonas/Salinimonas group</taxon>
        <taxon>Alteromonas</taxon>
    </lineage>
</organism>
<sequence length="174" mass="20168">MQMQTSSDPLAQLQDIHVPESVSAWPLAWGWWVLILLALVGMAVTIYWLYKRHQFFQAKRQAIREIQALQANQPDWAQQQNAILKRTASYYYDTQNVAALYGQRWQQFLLECLAQNAKKSKTVSGLNQLQQALYQPQPLNADHFESCQRACLTWLKRARFSKPAPDIKTEVPYA</sequence>
<accession>A0ABT3P4S7</accession>
<keyword evidence="1" id="KW-0472">Membrane</keyword>
<dbReference type="Proteomes" id="UP001142810">
    <property type="component" value="Unassembled WGS sequence"/>
</dbReference>
<feature type="transmembrane region" description="Helical" evidence="1">
    <location>
        <begin position="29"/>
        <end position="50"/>
    </location>
</feature>
<dbReference type="Pfam" id="PF14316">
    <property type="entry name" value="DUF4381"/>
    <property type="match status" value="1"/>
</dbReference>
<dbReference type="RefSeq" id="WP_265616475.1">
    <property type="nucleotide sequence ID" value="NZ_JAPFRD010000005.1"/>
</dbReference>
<evidence type="ECO:0000313" key="3">
    <source>
        <dbReference type="Proteomes" id="UP001142810"/>
    </source>
</evidence>
<name>A0ABT3P4S7_9ALTE</name>
<dbReference type="EMBL" id="JAPFRD010000005">
    <property type="protein sequence ID" value="MCW8107781.1"/>
    <property type="molecule type" value="Genomic_DNA"/>
</dbReference>
<reference evidence="2" key="1">
    <citation type="submission" date="2022-11" db="EMBL/GenBank/DDBJ databases">
        <title>Alteromonas sp. nov., isolated from sea water of the Qingdao.</title>
        <authorList>
            <person name="Wang Q."/>
        </authorList>
    </citation>
    <scope>NUCLEOTIDE SEQUENCE</scope>
    <source>
        <strain evidence="2">ASW11-7</strain>
    </source>
</reference>
<evidence type="ECO:0000313" key="2">
    <source>
        <dbReference type="EMBL" id="MCW8107781.1"/>
    </source>
</evidence>
<keyword evidence="1" id="KW-0812">Transmembrane</keyword>
<keyword evidence="1" id="KW-1133">Transmembrane helix</keyword>
<evidence type="ECO:0000256" key="1">
    <source>
        <dbReference type="SAM" id="Phobius"/>
    </source>
</evidence>
<gene>
    <name evidence="2" type="ORF">OPS25_04620</name>
</gene>
<keyword evidence="3" id="KW-1185">Reference proteome</keyword>
<comment type="caution">
    <text evidence="2">The sequence shown here is derived from an EMBL/GenBank/DDBJ whole genome shotgun (WGS) entry which is preliminary data.</text>
</comment>
<proteinExistence type="predicted"/>